<reference evidence="2 3" key="1">
    <citation type="journal article" date="2019" name="Int. J. Syst. Evol. Microbiol.">
        <title>The Global Catalogue of Microorganisms (GCM) 10K type strain sequencing project: providing services to taxonomists for standard genome sequencing and annotation.</title>
        <authorList>
            <consortium name="The Broad Institute Genomics Platform"/>
            <consortium name="The Broad Institute Genome Sequencing Center for Infectious Disease"/>
            <person name="Wu L."/>
            <person name="Ma J."/>
        </authorList>
    </citation>
    <scope>NUCLEOTIDE SEQUENCE [LARGE SCALE GENOMIC DNA]</scope>
    <source>
        <strain evidence="2 3">JCM 6486</strain>
    </source>
</reference>
<feature type="transmembrane region" description="Helical" evidence="1">
    <location>
        <begin position="44"/>
        <end position="63"/>
    </location>
</feature>
<protein>
    <submittedName>
        <fullName evidence="2">Uncharacterized protein</fullName>
    </submittedName>
</protein>
<dbReference type="EMBL" id="BAAACP010000001">
    <property type="protein sequence ID" value="GAA0861471.1"/>
    <property type="molecule type" value="Genomic_DNA"/>
</dbReference>
<feature type="transmembrane region" description="Helical" evidence="1">
    <location>
        <begin position="70"/>
        <end position="88"/>
    </location>
</feature>
<comment type="caution">
    <text evidence="2">The sequence shown here is derived from an EMBL/GenBank/DDBJ whole genome shotgun (WGS) entry which is preliminary data.</text>
</comment>
<keyword evidence="1" id="KW-1133">Transmembrane helix</keyword>
<accession>A0ABN1LX99</accession>
<evidence type="ECO:0000313" key="2">
    <source>
        <dbReference type="EMBL" id="GAA0861471.1"/>
    </source>
</evidence>
<proteinExistence type="predicted"/>
<gene>
    <name evidence="2" type="ORF">GCM10008917_02930</name>
</gene>
<dbReference type="Proteomes" id="UP001400965">
    <property type="component" value="Unassembled WGS sequence"/>
</dbReference>
<evidence type="ECO:0000256" key="1">
    <source>
        <dbReference type="SAM" id="Phobius"/>
    </source>
</evidence>
<keyword evidence="3" id="KW-1185">Reference proteome</keyword>
<name>A0ABN1LX99_9FIRM</name>
<keyword evidence="1" id="KW-0812">Transmembrane</keyword>
<keyword evidence="1" id="KW-0472">Membrane</keyword>
<organism evidence="2 3">
    <name type="scientific">Paraclostridium tenue</name>
    <dbReference type="NCBI Taxonomy" id="1737"/>
    <lineage>
        <taxon>Bacteria</taxon>
        <taxon>Bacillati</taxon>
        <taxon>Bacillota</taxon>
        <taxon>Clostridia</taxon>
        <taxon>Peptostreptococcales</taxon>
        <taxon>Peptostreptococcaceae</taxon>
        <taxon>Paraclostridium</taxon>
    </lineage>
</organism>
<feature type="transmembrane region" description="Helical" evidence="1">
    <location>
        <begin position="20"/>
        <end position="38"/>
    </location>
</feature>
<sequence length="90" mass="10822">MVTYMAYMNYIKVYENKIEIFYKIVTLISFIFSSYNYYMFSVSMFGFLLKLIFLIIYMSIPLIKVHKYKLEEGVVGIIASTLMIFMLLRY</sequence>
<evidence type="ECO:0000313" key="3">
    <source>
        <dbReference type="Proteomes" id="UP001400965"/>
    </source>
</evidence>